<protein>
    <recommendedName>
        <fullName evidence="4">Enoyl-CoA hydratase/isomerase family protein</fullName>
    </recommendedName>
</protein>
<dbReference type="InterPro" id="IPR029045">
    <property type="entry name" value="ClpP/crotonase-like_dom_sf"/>
</dbReference>
<dbReference type="InterPro" id="IPR001753">
    <property type="entry name" value="Enoyl-CoA_hydra/iso"/>
</dbReference>
<evidence type="ECO:0000256" key="1">
    <source>
        <dbReference type="ARBA" id="ARBA00005254"/>
    </source>
</evidence>
<evidence type="ECO:0000313" key="3">
    <source>
        <dbReference type="Proteomes" id="UP000477083"/>
    </source>
</evidence>
<dbReference type="GO" id="GO:0008300">
    <property type="term" value="P:isoprenoid catabolic process"/>
    <property type="evidence" value="ECO:0007669"/>
    <property type="project" value="TreeGrafter"/>
</dbReference>
<name>A0A6L8VNN1_9RHOB</name>
<dbReference type="Pfam" id="PF00378">
    <property type="entry name" value="ECH_1"/>
    <property type="match status" value="1"/>
</dbReference>
<dbReference type="Gene3D" id="3.90.226.10">
    <property type="entry name" value="2-enoyl-CoA Hydratase, Chain A, domain 1"/>
    <property type="match status" value="1"/>
</dbReference>
<comment type="similarity">
    <text evidence="1">Belongs to the enoyl-CoA hydratase/isomerase family.</text>
</comment>
<dbReference type="PANTHER" id="PTHR42964:SF1">
    <property type="entry name" value="POLYKETIDE BIOSYNTHESIS ENOYL-COA HYDRATASE PKSH-RELATED"/>
    <property type="match status" value="1"/>
</dbReference>
<keyword evidence="3" id="KW-1185">Reference proteome</keyword>
<comment type="caution">
    <text evidence="2">The sequence shown here is derived from an EMBL/GenBank/DDBJ whole genome shotgun (WGS) entry which is preliminary data.</text>
</comment>
<organism evidence="2 3">
    <name type="scientific">Frigidibacter albus</name>
    <dbReference type="NCBI Taxonomy" id="1465486"/>
    <lineage>
        <taxon>Bacteria</taxon>
        <taxon>Pseudomonadati</taxon>
        <taxon>Pseudomonadota</taxon>
        <taxon>Alphaproteobacteria</taxon>
        <taxon>Rhodobacterales</taxon>
        <taxon>Paracoccaceae</taxon>
        <taxon>Frigidibacter</taxon>
    </lineage>
</organism>
<dbReference type="InterPro" id="IPR051683">
    <property type="entry name" value="Enoyl-CoA_Hydratase/Isomerase"/>
</dbReference>
<evidence type="ECO:0008006" key="4">
    <source>
        <dbReference type="Google" id="ProtNLM"/>
    </source>
</evidence>
<dbReference type="PANTHER" id="PTHR42964">
    <property type="entry name" value="ENOYL-COA HYDRATASE"/>
    <property type="match status" value="1"/>
</dbReference>
<evidence type="ECO:0000313" key="2">
    <source>
        <dbReference type="EMBL" id="MZQ91082.1"/>
    </source>
</evidence>
<dbReference type="EMBL" id="WWNR01000015">
    <property type="protein sequence ID" value="MZQ91082.1"/>
    <property type="molecule type" value="Genomic_DNA"/>
</dbReference>
<dbReference type="GO" id="GO:0003824">
    <property type="term" value="F:catalytic activity"/>
    <property type="evidence" value="ECO:0007669"/>
    <property type="project" value="UniProtKB-ARBA"/>
</dbReference>
<dbReference type="CDD" id="cd06558">
    <property type="entry name" value="crotonase-like"/>
    <property type="match status" value="1"/>
</dbReference>
<accession>A0A6L8VNN1</accession>
<dbReference type="OrthoDB" id="9775794at2"/>
<dbReference type="SUPFAM" id="SSF52096">
    <property type="entry name" value="ClpP/crotonase"/>
    <property type="match status" value="1"/>
</dbReference>
<dbReference type="AlphaFoldDB" id="A0A6L8VNN1"/>
<reference evidence="2 3" key="1">
    <citation type="submission" date="2020-01" db="EMBL/GenBank/DDBJ databases">
        <title>Frigidibacter albus SP32T (=CGMCC 1.13995T).</title>
        <authorList>
            <person name="Liao X."/>
        </authorList>
    </citation>
    <scope>NUCLEOTIDE SEQUENCE [LARGE SCALE GENOMIC DNA]</scope>
    <source>
        <strain evidence="2 3">SP32</strain>
    </source>
</reference>
<proteinExistence type="inferred from homology"/>
<gene>
    <name evidence="2" type="ORF">GS660_18485</name>
</gene>
<sequence length="124" mass="13391">MLHDGVRVEVDGAVLRVTLDRPEKRNAINLAMQQALLDATHRFAEDDGLRVMLLGATGPFFSAGADISGELQPDFKGSTRKARHEYGHGAKHWHRLGDLFETIGNPIVAAHVGPCLGGALELSL</sequence>
<dbReference type="Proteomes" id="UP000477083">
    <property type="component" value="Unassembled WGS sequence"/>
</dbReference>